<proteinExistence type="predicted"/>
<dbReference type="Pfam" id="PF01882">
    <property type="entry name" value="DUF58"/>
    <property type="match status" value="1"/>
</dbReference>
<gene>
    <name evidence="2" type="ORF">SAMN05421639_1011114</name>
</gene>
<dbReference type="PROSITE" id="PS50234">
    <property type="entry name" value="VWFA"/>
    <property type="match status" value="1"/>
</dbReference>
<dbReference type="Gene3D" id="3.40.50.410">
    <property type="entry name" value="von Willebrand factor, type A domain"/>
    <property type="match status" value="1"/>
</dbReference>
<feature type="domain" description="VWFA" evidence="1">
    <location>
        <begin position="93"/>
        <end position="223"/>
    </location>
</feature>
<accession>A0A1N7I1Z6</accession>
<dbReference type="CDD" id="cd00198">
    <property type="entry name" value="vWFA"/>
    <property type="match status" value="1"/>
</dbReference>
<evidence type="ECO:0000313" key="3">
    <source>
        <dbReference type="Proteomes" id="UP000186373"/>
    </source>
</evidence>
<dbReference type="SUPFAM" id="SSF53300">
    <property type="entry name" value="vWA-like"/>
    <property type="match status" value="1"/>
</dbReference>
<organism evidence="2 3">
    <name type="scientific">Chryseobacterium shigense</name>
    <dbReference type="NCBI Taxonomy" id="297244"/>
    <lineage>
        <taxon>Bacteria</taxon>
        <taxon>Pseudomonadati</taxon>
        <taxon>Bacteroidota</taxon>
        <taxon>Flavobacteriia</taxon>
        <taxon>Flavobacteriales</taxon>
        <taxon>Weeksellaceae</taxon>
        <taxon>Chryseobacterium group</taxon>
        <taxon>Chryseobacterium</taxon>
    </lineage>
</organism>
<evidence type="ECO:0000259" key="1">
    <source>
        <dbReference type="PROSITE" id="PS50234"/>
    </source>
</evidence>
<protein>
    <recommendedName>
        <fullName evidence="1">VWFA domain-containing protein</fullName>
    </recommendedName>
</protein>
<dbReference type="InterPro" id="IPR036465">
    <property type="entry name" value="vWFA_dom_sf"/>
</dbReference>
<dbReference type="InterPro" id="IPR002035">
    <property type="entry name" value="VWF_A"/>
</dbReference>
<evidence type="ECO:0000313" key="2">
    <source>
        <dbReference type="EMBL" id="SIS31061.1"/>
    </source>
</evidence>
<sequence>MGIPETLHLETRNAFMEIKDIVKKVKQIEIRTRKKTEASLMGQYHSAFKGQGMTFSEVRPYQFGDEIRRIDWNKTARFREPFVKVMEEERELTMMILVDISASMDYGTKGQLKREYVAEIAASLGFSAAGNNDKVGLILFADKVYKVIPPQKGRKHILSIISNILTADYVPAVSRIDKAMEYMMGIFKRKSLVFLFSDFEDTYDSKMLRVASKKHQLLGIRIYDEKDNEIPDVGYVLLHDAETGKEIWANTSSARWRYTFAEAQKQKVRALEEDFATSSASFLNVNTGADYSKLLYNYFQKK</sequence>
<dbReference type="PANTHER" id="PTHR33608:SF6">
    <property type="entry name" value="BLL2464 PROTEIN"/>
    <property type="match status" value="1"/>
</dbReference>
<dbReference type="PANTHER" id="PTHR33608">
    <property type="entry name" value="BLL2464 PROTEIN"/>
    <property type="match status" value="1"/>
</dbReference>
<dbReference type="InterPro" id="IPR002881">
    <property type="entry name" value="DUF58"/>
</dbReference>
<reference evidence="3" key="1">
    <citation type="submission" date="2017-01" db="EMBL/GenBank/DDBJ databases">
        <authorList>
            <person name="Varghese N."/>
            <person name="Submissions S."/>
        </authorList>
    </citation>
    <scope>NUCLEOTIDE SEQUENCE [LARGE SCALE GENOMIC DNA]</scope>
    <source>
        <strain evidence="3">DSM 17126</strain>
    </source>
</reference>
<dbReference type="Proteomes" id="UP000186373">
    <property type="component" value="Unassembled WGS sequence"/>
</dbReference>
<dbReference type="AlphaFoldDB" id="A0A1N7I1Z6"/>
<keyword evidence="3" id="KW-1185">Reference proteome</keyword>
<dbReference type="EMBL" id="FTNY01000001">
    <property type="protein sequence ID" value="SIS31061.1"/>
    <property type="molecule type" value="Genomic_DNA"/>
</dbReference>
<name>A0A1N7I1Z6_9FLAO</name>